<reference evidence="3" key="2">
    <citation type="submission" date="2021-12" db="EMBL/GenBank/DDBJ databases">
        <title>Resequencing data analysis of finger millet.</title>
        <authorList>
            <person name="Hatakeyama M."/>
            <person name="Aluri S."/>
            <person name="Balachadran M.T."/>
            <person name="Sivarajan S.R."/>
            <person name="Poveda L."/>
            <person name="Shimizu-Inatsugi R."/>
            <person name="Schlapbach R."/>
            <person name="Sreeman S.M."/>
            <person name="Shimizu K.K."/>
        </authorList>
    </citation>
    <scope>NUCLEOTIDE SEQUENCE</scope>
</reference>
<keyword evidence="2" id="KW-1133">Transmembrane helix</keyword>
<evidence type="ECO:0000313" key="3">
    <source>
        <dbReference type="EMBL" id="GJN12178.1"/>
    </source>
</evidence>
<dbReference type="PANTHER" id="PTHR34564">
    <property type="entry name" value="PEPTIDYL-PROLYL CIS-TRANS ISOMERASE G"/>
    <property type="match status" value="1"/>
</dbReference>
<accession>A0AAV5DMI6</accession>
<keyword evidence="2" id="KW-0472">Membrane</keyword>
<evidence type="ECO:0000256" key="1">
    <source>
        <dbReference type="SAM" id="MobiDB-lite"/>
    </source>
</evidence>
<proteinExistence type="predicted"/>
<dbReference type="Proteomes" id="UP001054889">
    <property type="component" value="Unassembled WGS sequence"/>
</dbReference>
<dbReference type="EMBL" id="BQKI01000022">
    <property type="protein sequence ID" value="GJN12178.1"/>
    <property type="molecule type" value="Genomic_DNA"/>
</dbReference>
<gene>
    <name evidence="3" type="primary">ga30434</name>
    <name evidence="3" type="ORF">PR202_ga30434</name>
</gene>
<feature type="transmembrane region" description="Helical" evidence="2">
    <location>
        <begin position="131"/>
        <end position="148"/>
    </location>
</feature>
<feature type="compositionally biased region" description="Pro residues" evidence="1">
    <location>
        <begin position="75"/>
        <end position="87"/>
    </location>
</feature>
<dbReference type="AlphaFoldDB" id="A0AAV5DMI6"/>
<evidence type="ECO:0000313" key="4">
    <source>
        <dbReference type="Proteomes" id="UP001054889"/>
    </source>
</evidence>
<feature type="compositionally biased region" description="Pro residues" evidence="1">
    <location>
        <begin position="50"/>
        <end position="66"/>
    </location>
</feature>
<keyword evidence="2" id="KW-0812">Transmembrane</keyword>
<protein>
    <submittedName>
        <fullName evidence="3">Uncharacterized protein</fullName>
    </submittedName>
</protein>
<organism evidence="3 4">
    <name type="scientific">Eleusine coracana subsp. coracana</name>
    <dbReference type="NCBI Taxonomy" id="191504"/>
    <lineage>
        <taxon>Eukaryota</taxon>
        <taxon>Viridiplantae</taxon>
        <taxon>Streptophyta</taxon>
        <taxon>Embryophyta</taxon>
        <taxon>Tracheophyta</taxon>
        <taxon>Spermatophyta</taxon>
        <taxon>Magnoliopsida</taxon>
        <taxon>Liliopsida</taxon>
        <taxon>Poales</taxon>
        <taxon>Poaceae</taxon>
        <taxon>PACMAD clade</taxon>
        <taxon>Chloridoideae</taxon>
        <taxon>Cynodonteae</taxon>
        <taxon>Eleusininae</taxon>
        <taxon>Eleusine</taxon>
    </lineage>
</organism>
<dbReference type="PANTHER" id="PTHR34564:SF1">
    <property type="entry name" value="OS07G0250300 PROTEIN"/>
    <property type="match status" value="1"/>
</dbReference>
<dbReference type="PROSITE" id="PS51257">
    <property type="entry name" value="PROKAR_LIPOPROTEIN"/>
    <property type="match status" value="1"/>
</dbReference>
<name>A0AAV5DMI6_ELECO</name>
<reference evidence="3" key="1">
    <citation type="journal article" date="2018" name="DNA Res.">
        <title>Multiple hybrid de novo genome assembly of finger millet, an orphan allotetraploid crop.</title>
        <authorList>
            <person name="Hatakeyama M."/>
            <person name="Aluri S."/>
            <person name="Balachadran M.T."/>
            <person name="Sivarajan S.R."/>
            <person name="Patrignani A."/>
            <person name="Gruter S."/>
            <person name="Poveda L."/>
            <person name="Shimizu-Inatsugi R."/>
            <person name="Baeten J."/>
            <person name="Francoijs K.J."/>
            <person name="Nataraja K.N."/>
            <person name="Reddy Y.A.N."/>
            <person name="Phadnis S."/>
            <person name="Ravikumar R.L."/>
            <person name="Schlapbach R."/>
            <person name="Sreeman S.M."/>
            <person name="Shimizu K.K."/>
        </authorList>
    </citation>
    <scope>NUCLEOTIDE SEQUENCE</scope>
</reference>
<feature type="region of interest" description="Disordered" evidence="1">
    <location>
        <begin position="29"/>
        <end position="92"/>
    </location>
</feature>
<sequence>MKRRLMISDKSSRLVSGTFVLLSCFCTSSPTTTPTAPPPSSHRTALFRPTDPPPPAPSAVPCPLPPGASAAAQLPRPPSPPPPPLPPRGLLLTQRGRRSGAFSVLCAWDCWLRLILGIARWQAAGMNTRPVVLVFLLLVLVITSQFEWKQQIGDAADADPAAARRRQQLLGRDDAVKEKVK</sequence>
<evidence type="ECO:0000256" key="2">
    <source>
        <dbReference type="SAM" id="Phobius"/>
    </source>
</evidence>
<comment type="caution">
    <text evidence="3">The sequence shown here is derived from an EMBL/GenBank/DDBJ whole genome shotgun (WGS) entry which is preliminary data.</text>
</comment>
<keyword evidence="4" id="KW-1185">Reference proteome</keyword>